<reference evidence="2 3" key="1">
    <citation type="journal article" date="2017" name="Mol. Ecol.">
        <title>Comparative and population genomic landscape of Phellinus noxius: A hypervariable fungus causing root rot in trees.</title>
        <authorList>
            <person name="Chung C.L."/>
            <person name="Lee T.J."/>
            <person name="Akiba M."/>
            <person name="Lee H.H."/>
            <person name="Kuo T.H."/>
            <person name="Liu D."/>
            <person name="Ke H.M."/>
            <person name="Yokoi T."/>
            <person name="Roa M.B."/>
            <person name="Lu M.J."/>
            <person name="Chang Y.Y."/>
            <person name="Ann P.J."/>
            <person name="Tsai J.N."/>
            <person name="Chen C.Y."/>
            <person name="Tzean S.S."/>
            <person name="Ota Y."/>
            <person name="Hattori T."/>
            <person name="Sahashi N."/>
            <person name="Liou R.F."/>
            <person name="Kikuchi T."/>
            <person name="Tsai I.J."/>
        </authorList>
    </citation>
    <scope>NUCLEOTIDE SEQUENCE [LARGE SCALE GENOMIC DNA]</scope>
    <source>
        <strain evidence="2 3">FFPRI411160</strain>
    </source>
</reference>
<evidence type="ECO:0000313" key="3">
    <source>
        <dbReference type="Proteomes" id="UP000217199"/>
    </source>
</evidence>
<feature type="region of interest" description="Disordered" evidence="1">
    <location>
        <begin position="84"/>
        <end position="103"/>
    </location>
</feature>
<organism evidence="2 3">
    <name type="scientific">Pyrrhoderma noxium</name>
    <dbReference type="NCBI Taxonomy" id="2282107"/>
    <lineage>
        <taxon>Eukaryota</taxon>
        <taxon>Fungi</taxon>
        <taxon>Dikarya</taxon>
        <taxon>Basidiomycota</taxon>
        <taxon>Agaricomycotina</taxon>
        <taxon>Agaricomycetes</taxon>
        <taxon>Hymenochaetales</taxon>
        <taxon>Hymenochaetaceae</taxon>
        <taxon>Pyrrhoderma</taxon>
    </lineage>
</organism>
<dbReference type="EMBL" id="NBII01000009">
    <property type="protein sequence ID" value="PAV15776.1"/>
    <property type="molecule type" value="Genomic_DNA"/>
</dbReference>
<sequence>MAASLPSGYILHNDVRHARFLPIQSKHAFRYTTLAVLVSISALESHALDLGAGRLFGYAPAGSNLSWARITGIRPEAYLHDYSGSDVKGQDGQSLTSSDTRGKGRTLREKLEDVLERFGHDSSIFEDAWMQTMPRYMGIEFNQLTLYYCYKKGDAQLWIVIAEVHNALNERHVYVLPTGSEHEDAKIPARYDHSWTFPCQFHLSPFNDRLGYYCCSVIAPPHPPAASTAFFSPPYTPDRIPISRLPAIRFNLYTSRSPDSESTVLPSTPEELARQLKLTATLRPISMYPLVTPHVLRILAIEPFTLGLTFIRIGYQALLLHYKRRLDTFVRPEPRAINADFEKVFENGVLKGNNVQRGTSGDLGTGGGVQWQSESSLESLSRSIVERFIEARAQDLNMRVDLVSSNPAFPTRSFPSRVLQERKSNEADLTIAYRSAAAFTYILSSPSAMHTLLVARDAEHSLVVSDDFLFLKLFSPEGGKPTYIQNLLQRMRCSPIPRSLLPSPSPTSLSKASLLLSVPEVHPLDAYPSSSFTSHLMILFVLISQYILDCIGRWWCSISMTRFVPGDNPWDMWGRAESAWSKRSERGQMFGPGDDFGAPRYEVDWTGSVYRP</sequence>
<gene>
    <name evidence="2" type="ORF">PNOK_0863400</name>
</gene>
<name>A0A286U885_9AGAM</name>
<dbReference type="PANTHER" id="PTHR33973:SF4">
    <property type="entry name" value="OS07G0153300 PROTEIN"/>
    <property type="match status" value="1"/>
</dbReference>
<keyword evidence="3" id="KW-1185">Reference proteome</keyword>
<dbReference type="Pfam" id="PF07103">
    <property type="entry name" value="DUF1365"/>
    <property type="match status" value="1"/>
</dbReference>
<dbReference type="PANTHER" id="PTHR33973">
    <property type="entry name" value="OS07G0153300 PROTEIN"/>
    <property type="match status" value="1"/>
</dbReference>
<evidence type="ECO:0000313" key="2">
    <source>
        <dbReference type="EMBL" id="PAV15776.1"/>
    </source>
</evidence>
<accession>A0A286U885</accession>
<evidence type="ECO:0000256" key="1">
    <source>
        <dbReference type="SAM" id="MobiDB-lite"/>
    </source>
</evidence>
<dbReference type="InParanoid" id="A0A286U885"/>
<dbReference type="AlphaFoldDB" id="A0A286U885"/>
<protein>
    <submittedName>
        <fullName evidence="2">Uncharacterized protein</fullName>
    </submittedName>
</protein>
<dbReference type="Proteomes" id="UP000217199">
    <property type="component" value="Unassembled WGS sequence"/>
</dbReference>
<comment type="caution">
    <text evidence="2">The sequence shown here is derived from an EMBL/GenBank/DDBJ whole genome shotgun (WGS) entry which is preliminary data.</text>
</comment>
<dbReference type="InterPro" id="IPR010775">
    <property type="entry name" value="DUF1365"/>
</dbReference>
<proteinExistence type="predicted"/>
<dbReference type="OrthoDB" id="3340520at2759"/>